<feature type="region of interest" description="Disordered" evidence="1">
    <location>
        <begin position="245"/>
        <end position="291"/>
    </location>
</feature>
<keyword evidence="2" id="KW-0812">Transmembrane</keyword>
<evidence type="ECO:0000313" key="3">
    <source>
        <dbReference type="EnsemblMetazoa" id="G24012.1:cds"/>
    </source>
</evidence>
<organism evidence="3 4">
    <name type="scientific">Magallana gigas</name>
    <name type="common">Pacific oyster</name>
    <name type="synonym">Crassostrea gigas</name>
    <dbReference type="NCBI Taxonomy" id="29159"/>
    <lineage>
        <taxon>Eukaryota</taxon>
        <taxon>Metazoa</taxon>
        <taxon>Spiralia</taxon>
        <taxon>Lophotrochozoa</taxon>
        <taxon>Mollusca</taxon>
        <taxon>Bivalvia</taxon>
        <taxon>Autobranchia</taxon>
        <taxon>Pteriomorphia</taxon>
        <taxon>Ostreida</taxon>
        <taxon>Ostreoidea</taxon>
        <taxon>Ostreidae</taxon>
        <taxon>Magallana</taxon>
    </lineage>
</organism>
<proteinExistence type="predicted"/>
<dbReference type="AlphaFoldDB" id="A0A8W8KLL8"/>
<keyword evidence="2" id="KW-1133">Transmembrane helix</keyword>
<feature type="transmembrane region" description="Helical" evidence="2">
    <location>
        <begin position="208"/>
        <end position="228"/>
    </location>
</feature>
<reference evidence="3" key="1">
    <citation type="submission" date="2022-08" db="UniProtKB">
        <authorList>
            <consortium name="EnsemblMetazoa"/>
        </authorList>
    </citation>
    <scope>IDENTIFICATION</scope>
    <source>
        <strain evidence="3">05x7-T-G4-1.051#20</strain>
    </source>
</reference>
<dbReference type="Proteomes" id="UP000005408">
    <property type="component" value="Unassembled WGS sequence"/>
</dbReference>
<name>A0A8W8KLL8_MAGGI</name>
<evidence type="ECO:0000313" key="4">
    <source>
        <dbReference type="Proteomes" id="UP000005408"/>
    </source>
</evidence>
<evidence type="ECO:0000256" key="2">
    <source>
        <dbReference type="SAM" id="Phobius"/>
    </source>
</evidence>
<evidence type="ECO:0000256" key="1">
    <source>
        <dbReference type="SAM" id="MobiDB-lite"/>
    </source>
</evidence>
<keyword evidence="2" id="KW-0472">Membrane</keyword>
<sequence>KVYVLYLCRRTKSKMCLVNIECFIFVTLQCLTCAIFFECERNGAKCCANYYEVNGVCSECPAGTFGLNCTGRCLPNFYGQLCKKECHCHSYQYCDPVHGCKNNSHSTNGNNIPCAVNFFIVNGHCTECPKGKFGVNCNKTCPKNYFGRLCKDLCYCSTDQYCDMVNGCLQNAGYTLNEHTQTSKTTTAVKIKSSNPPQRPGTFKWKTIAIALIGGLLAMLAATGVFCFRSGLKTIEEHCSFSNTAENKGEDSSADQDVELANLGTPTHSSHGHSSEERQEEFCNVYQSESE</sequence>
<accession>A0A8W8KLL8</accession>
<feature type="transmembrane region" description="Helical" evidence="2">
    <location>
        <begin position="16"/>
        <end position="37"/>
    </location>
</feature>
<keyword evidence="4" id="KW-1185">Reference proteome</keyword>
<protein>
    <submittedName>
        <fullName evidence="3">Uncharacterized protein</fullName>
    </submittedName>
</protein>
<dbReference type="Gene3D" id="2.170.300.10">
    <property type="entry name" value="Tie2 ligand-binding domain superfamily"/>
    <property type="match status" value="1"/>
</dbReference>
<dbReference type="EnsemblMetazoa" id="G24012.1">
    <property type="protein sequence ID" value="G24012.1:cds"/>
    <property type="gene ID" value="G24012"/>
</dbReference>